<dbReference type="PANTHER" id="PTHR22792">
    <property type="entry name" value="LUPUS LA PROTEIN-RELATED"/>
    <property type="match status" value="1"/>
</dbReference>
<feature type="compositionally biased region" description="Low complexity" evidence="3">
    <location>
        <begin position="885"/>
        <end position="898"/>
    </location>
</feature>
<dbReference type="PANTHER" id="PTHR22792:SF132">
    <property type="entry name" value="LA-RELATED PROTEIN 1"/>
    <property type="match status" value="1"/>
</dbReference>
<proteinExistence type="predicted"/>
<feature type="domain" description="HTH La-type RNA-binding" evidence="4">
    <location>
        <begin position="226"/>
        <end position="315"/>
    </location>
</feature>
<dbReference type="GO" id="GO:0005737">
    <property type="term" value="C:cytoplasm"/>
    <property type="evidence" value="ECO:0007669"/>
    <property type="project" value="UniProtKB-ARBA"/>
</dbReference>
<feature type="region of interest" description="Disordered" evidence="3">
    <location>
        <begin position="662"/>
        <end position="835"/>
    </location>
</feature>
<evidence type="ECO:0000256" key="2">
    <source>
        <dbReference type="PROSITE-ProRule" id="PRU00332"/>
    </source>
</evidence>
<feature type="compositionally biased region" description="Polar residues" evidence="3">
    <location>
        <begin position="823"/>
        <end position="835"/>
    </location>
</feature>
<dbReference type="InterPro" id="IPR006630">
    <property type="entry name" value="La_HTH"/>
</dbReference>
<dbReference type="InterPro" id="IPR036390">
    <property type="entry name" value="WH_DNA-bd_sf"/>
</dbReference>
<feature type="compositionally biased region" description="Basic residues" evidence="3">
    <location>
        <begin position="753"/>
        <end position="764"/>
    </location>
</feature>
<dbReference type="CDD" id="cd07323">
    <property type="entry name" value="LAM"/>
    <property type="match status" value="1"/>
</dbReference>
<feature type="region of interest" description="Disordered" evidence="3">
    <location>
        <begin position="204"/>
        <end position="223"/>
    </location>
</feature>
<dbReference type="InterPro" id="IPR036388">
    <property type="entry name" value="WH-like_DNA-bd_sf"/>
</dbReference>
<feature type="compositionally biased region" description="Polar residues" evidence="3">
    <location>
        <begin position="1024"/>
        <end position="1033"/>
    </location>
</feature>
<dbReference type="PROSITE" id="PS50961">
    <property type="entry name" value="HTH_LA"/>
    <property type="match status" value="1"/>
</dbReference>
<evidence type="ECO:0000256" key="1">
    <source>
        <dbReference type="ARBA" id="ARBA00022884"/>
    </source>
</evidence>
<dbReference type="AlphaFoldDB" id="A0AAV2HYB8"/>
<accession>A0AAV2HYB8</accession>
<dbReference type="EMBL" id="CAXITT010000330">
    <property type="protein sequence ID" value="CAL1539182.1"/>
    <property type="molecule type" value="Genomic_DNA"/>
</dbReference>
<dbReference type="SUPFAM" id="SSF46785">
    <property type="entry name" value="Winged helix' DNA-binding domain"/>
    <property type="match status" value="1"/>
</dbReference>
<feature type="compositionally biased region" description="Low complexity" evidence="3">
    <location>
        <begin position="743"/>
        <end position="752"/>
    </location>
</feature>
<feature type="compositionally biased region" description="Polar residues" evidence="3">
    <location>
        <begin position="30"/>
        <end position="62"/>
    </location>
</feature>
<feature type="compositionally biased region" description="Polar residues" evidence="3">
    <location>
        <begin position="567"/>
        <end position="579"/>
    </location>
</feature>
<evidence type="ECO:0000256" key="3">
    <source>
        <dbReference type="SAM" id="MobiDB-lite"/>
    </source>
</evidence>
<feature type="region of interest" description="Disordered" evidence="3">
    <location>
        <begin position="869"/>
        <end position="1170"/>
    </location>
</feature>
<dbReference type="Pfam" id="PF05383">
    <property type="entry name" value="La"/>
    <property type="match status" value="1"/>
</dbReference>
<gene>
    <name evidence="5" type="ORF">GSLYS_00013003001</name>
</gene>
<feature type="compositionally biased region" description="Low complexity" evidence="3">
    <location>
        <begin position="161"/>
        <end position="181"/>
    </location>
</feature>
<feature type="compositionally biased region" description="Pro residues" evidence="3">
    <location>
        <begin position="666"/>
        <end position="681"/>
    </location>
</feature>
<feature type="region of interest" description="Disordered" evidence="3">
    <location>
        <begin position="1"/>
        <end position="66"/>
    </location>
</feature>
<evidence type="ECO:0000313" key="6">
    <source>
        <dbReference type="Proteomes" id="UP001497497"/>
    </source>
</evidence>
<feature type="compositionally biased region" description="Acidic residues" evidence="3">
    <location>
        <begin position="929"/>
        <end position="948"/>
    </location>
</feature>
<dbReference type="InterPro" id="IPR045180">
    <property type="entry name" value="La_dom_prot"/>
</dbReference>
<feature type="compositionally biased region" description="Low complexity" evidence="3">
    <location>
        <begin position="547"/>
        <end position="565"/>
    </location>
</feature>
<name>A0AAV2HYB8_LYMST</name>
<dbReference type="SMART" id="SM00715">
    <property type="entry name" value="LA"/>
    <property type="match status" value="1"/>
</dbReference>
<feature type="compositionally biased region" description="Basic and acidic residues" evidence="3">
    <location>
        <begin position="810"/>
        <end position="822"/>
    </location>
</feature>
<evidence type="ECO:0000313" key="5">
    <source>
        <dbReference type="EMBL" id="CAL1539182.1"/>
    </source>
</evidence>
<feature type="compositionally biased region" description="Basic residues" evidence="3">
    <location>
        <begin position="711"/>
        <end position="720"/>
    </location>
</feature>
<protein>
    <recommendedName>
        <fullName evidence="4">HTH La-type RNA-binding domain-containing protein</fullName>
    </recommendedName>
</protein>
<feature type="compositionally biased region" description="Low complexity" evidence="3">
    <location>
        <begin position="721"/>
        <end position="731"/>
    </location>
</feature>
<feature type="region of interest" description="Disordered" evidence="3">
    <location>
        <begin position="161"/>
        <end position="192"/>
    </location>
</feature>
<feature type="compositionally biased region" description="Basic and acidic residues" evidence="3">
    <location>
        <begin position="1150"/>
        <end position="1170"/>
    </location>
</feature>
<feature type="compositionally biased region" description="Low complexity" evidence="3">
    <location>
        <begin position="960"/>
        <end position="972"/>
    </location>
</feature>
<dbReference type="Proteomes" id="UP001497497">
    <property type="component" value="Unassembled WGS sequence"/>
</dbReference>
<organism evidence="5 6">
    <name type="scientific">Lymnaea stagnalis</name>
    <name type="common">Great pond snail</name>
    <name type="synonym">Helix stagnalis</name>
    <dbReference type="NCBI Taxonomy" id="6523"/>
    <lineage>
        <taxon>Eukaryota</taxon>
        <taxon>Metazoa</taxon>
        <taxon>Spiralia</taxon>
        <taxon>Lophotrochozoa</taxon>
        <taxon>Mollusca</taxon>
        <taxon>Gastropoda</taxon>
        <taxon>Heterobranchia</taxon>
        <taxon>Euthyneura</taxon>
        <taxon>Panpulmonata</taxon>
        <taxon>Hygrophila</taxon>
        <taxon>Lymnaeoidea</taxon>
        <taxon>Lymnaeidae</taxon>
        <taxon>Lymnaea</taxon>
    </lineage>
</organism>
<dbReference type="GO" id="GO:0003723">
    <property type="term" value="F:RNA binding"/>
    <property type="evidence" value="ECO:0007669"/>
    <property type="project" value="UniProtKB-UniRule"/>
</dbReference>
<keyword evidence="6" id="KW-1185">Reference proteome</keyword>
<feature type="compositionally biased region" description="Low complexity" evidence="3">
    <location>
        <begin position="1065"/>
        <end position="1125"/>
    </location>
</feature>
<comment type="caution">
    <text evidence="5">The sequence shown here is derived from an EMBL/GenBank/DDBJ whole genome shotgun (WGS) entry which is preliminary data.</text>
</comment>
<keyword evidence="1 2" id="KW-0694">RNA-binding</keyword>
<reference evidence="5 6" key="1">
    <citation type="submission" date="2024-04" db="EMBL/GenBank/DDBJ databases">
        <authorList>
            <consortium name="Genoscope - CEA"/>
            <person name="William W."/>
        </authorList>
    </citation>
    <scope>NUCLEOTIDE SEQUENCE [LARGE SCALE GENOMIC DNA]</scope>
</reference>
<sequence>MNMMTQDRATGQPMATPASPRNLNPAAQPFRQSQQSPTSPKNLNPSAPVFHQTQSGDRSPSEVNFVGQEAGSQGLLTNGDIQQNGPSFIVPMGGSSASLLRGAAPQPQGPHQMSGLGVQGTAQVGHNMATQPLLASGGQSNQQQHMVAVVSQQGSFSINVSDSMRQAQSQARASSGQGPSSIGNGSGEPGDIQATQNITVVSQSAGGEEEAEGGDLDQGAVGGEGAKYPDAVLEPIRKQMQFYFSAENLPNDKFLNSKMDPDKYIPLSIFLDFGRIKPICSNYEQLAQAVESSSILELNDTRTKVRVSQCRKTLTLRGFPSTAVEEDVRQFILDMGAPTPTHIEFVMVKDKLSTWYVSFKDESIALNSFFMLHNTKADYKGFPIGCCIKSSGTMAAAGYFPSSEESNQRRLAHQNQVAVSAVNPSTVPTVQNTMAQPQQPPTLMQQYGAMQFHHHPIMSGSPGIFYQQTPTASYMPYNCMITPSWPGPAPAMEPGIIMQNNGLQPQHIRANVAGRQHIISSTGGSPHRFNRPQRSNRQTIERSTSERPPVVSVSSASSRASPRSADGNVNTSVVQQTGGYVQRRSRDEVAQVMAPQQMIQSPHQFVTPMVTQHQQQHAATAVTATTAIVNPTALEASIQHFQPAQPQQQQHQQPMMVQAGISVPTTAPPLPTPQTSNPPPLTQQQIHHHQPPPPIPPMHHHQQPPQPTHHPQQHHHHQQQTHHPPQHTSNQHPHHQPPPPTPQTHQHQQPPHAGHHQQHHHPHPHSMMPPPHQQQHHQMPPPPPSHQQHHQQHQQPPPSNRPERRNRRNRRDENVRNQRGGERNQSNRANFSSQQPAAADNFTMEANSFPPLPGAANSITNSEVPLENRMSDVVRGKPRPTGSVSSGTPRAASSTPSPVATPAPPSVASVPTAHHGVTSAAAETHGGDDGDSAVDDDATSSSQEEVDTDGTSTDTRSLRSETPSIISPSEPSAVPVLSRSQKTSTPVAAPATVLAQRQGENKQSHNQGATRSQQSTAPPQQPALVSQASSVATSGPLDAPKLSYAQMVAQKNREAANGANTSDYTSGSSSPNPNSGTPNGPSSAQNNNTATSSGTRSSNQSSNAFREQGNYQSGQQQGSRSAPRGSSKDNLPRADGPPPSSRPPNGSRRNSKENRTSNKFDRRKPEPRPK</sequence>
<feature type="region of interest" description="Disordered" evidence="3">
    <location>
        <begin position="518"/>
        <end position="588"/>
    </location>
</feature>
<evidence type="ECO:0000259" key="4">
    <source>
        <dbReference type="PROSITE" id="PS50961"/>
    </source>
</evidence>
<dbReference type="Gene3D" id="1.10.10.10">
    <property type="entry name" value="Winged helix-like DNA-binding domain superfamily/Winged helix DNA-binding domain"/>
    <property type="match status" value="1"/>
</dbReference>